<comment type="catalytic activity">
    <reaction evidence="9">
        <text>tRNA(Leu) + L-leucine + ATP = L-leucyl-tRNA(Leu) + AMP + diphosphate</text>
        <dbReference type="Rhea" id="RHEA:11688"/>
        <dbReference type="Rhea" id="RHEA-COMP:9613"/>
        <dbReference type="Rhea" id="RHEA-COMP:9622"/>
        <dbReference type="ChEBI" id="CHEBI:30616"/>
        <dbReference type="ChEBI" id="CHEBI:33019"/>
        <dbReference type="ChEBI" id="CHEBI:57427"/>
        <dbReference type="ChEBI" id="CHEBI:78442"/>
        <dbReference type="ChEBI" id="CHEBI:78494"/>
        <dbReference type="ChEBI" id="CHEBI:456215"/>
        <dbReference type="EC" id="6.1.1.4"/>
    </reaction>
</comment>
<keyword evidence="3 10" id="KW-0436">Ligase</keyword>
<dbReference type="VEuPathDB" id="PiroplasmaDB:BBOV_IV002370"/>
<evidence type="ECO:0000256" key="10">
    <source>
        <dbReference type="RuleBase" id="RU363035"/>
    </source>
</evidence>
<evidence type="ECO:0000256" key="1">
    <source>
        <dbReference type="ARBA" id="ARBA00005594"/>
    </source>
</evidence>
<keyword evidence="6 10" id="KW-0648">Protein biosynthesis</keyword>
<accession>A7AVK8</accession>
<dbReference type="GO" id="GO:0004823">
    <property type="term" value="F:leucine-tRNA ligase activity"/>
    <property type="evidence" value="ECO:0007669"/>
    <property type="project" value="UniProtKB-EC"/>
</dbReference>
<dbReference type="STRING" id="5865.A7AVK8"/>
<dbReference type="EC" id="6.1.1.4" evidence="2"/>
<dbReference type="Proteomes" id="UP000002173">
    <property type="component" value="Unassembled WGS sequence"/>
</dbReference>
<dbReference type="InterPro" id="IPR002300">
    <property type="entry name" value="aa-tRNA-synth_Ia"/>
</dbReference>
<evidence type="ECO:0000313" key="14">
    <source>
        <dbReference type="EMBL" id="EDO05834.1"/>
    </source>
</evidence>
<dbReference type="GO" id="GO:0005524">
    <property type="term" value="F:ATP binding"/>
    <property type="evidence" value="ECO:0007669"/>
    <property type="project" value="UniProtKB-KW"/>
</dbReference>
<evidence type="ECO:0000256" key="5">
    <source>
        <dbReference type="ARBA" id="ARBA00022840"/>
    </source>
</evidence>
<reference evidence="14 15" key="1">
    <citation type="journal article" date="2007" name="PLoS Pathog.">
        <title>Genome sequence of Babesia bovis and comparative analysis of apicomplexan hemoprotozoa.</title>
        <authorList>
            <person name="Brayton K.A."/>
            <person name="Lau A.O.T."/>
            <person name="Herndon D.R."/>
            <person name="Hannick L."/>
            <person name="Kappmeyer L.S."/>
            <person name="Berens S.J."/>
            <person name="Bidwell S.L."/>
            <person name="Brown W.C."/>
            <person name="Crabtree J."/>
            <person name="Fadrosh D."/>
            <person name="Feldblum T."/>
            <person name="Forberger H.A."/>
            <person name="Haas B.J."/>
            <person name="Howell J.M."/>
            <person name="Khouri H."/>
            <person name="Koo H."/>
            <person name="Mann D.J."/>
            <person name="Norimine J."/>
            <person name="Paulsen I.T."/>
            <person name="Radune D."/>
            <person name="Ren Q."/>
            <person name="Smith R.K. Jr."/>
            <person name="Suarez C.E."/>
            <person name="White O."/>
            <person name="Wortman J.R."/>
            <person name="Knowles D.P. Jr."/>
            <person name="McElwain T.F."/>
            <person name="Nene V.M."/>
        </authorList>
    </citation>
    <scope>NUCLEOTIDE SEQUENCE [LARGE SCALE GENOMIC DNA]</scope>
    <source>
        <strain evidence="14">T2Bo</strain>
    </source>
</reference>
<protein>
    <recommendedName>
        <fullName evidence="2">leucine--tRNA ligase</fullName>
        <ecNumber evidence="2">6.1.1.4</ecNumber>
    </recommendedName>
    <alternativeName>
        <fullName evidence="8">Leucyl-tRNA synthetase</fullName>
    </alternativeName>
</protein>
<dbReference type="Pfam" id="PF13603">
    <property type="entry name" value="tRNA-synt_1_2"/>
    <property type="match status" value="1"/>
</dbReference>
<dbReference type="Pfam" id="PF00133">
    <property type="entry name" value="tRNA-synt_1"/>
    <property type="match status" value="2"/>
</dbReference>
<evidence type="ECO:0000259" key="11">
    <source>
        <dbReference type="Pfam" id="PF00133"/>
    </source>
</evidence>
<sequence>MRSALSAGHVGVTDSLGFLLLLLTLVLYLSVVCSWKLRPPGLRSEEIRHRRLFSAEAVIPTTQTRRHRRNDEVVDREARWQSFWESNDIFNADFCRGNLESTGFGMPECPKFYGLCMIPYPSGEGLHVGHLLGYTALDVVCRYKRMQGYQVLCPIGWDSFGLPAERYAESVGRDVKQVTLENIARFKHQLKRMGFAFDWSRELATSDPGYYKWTQWMFQEFYRSGIAYRANQLVNWCPDLGTVLANEEVRNGLSARGGFPVYRKNAQQWLLRISQYAQRLLDGLDALDWPQSIIDAQKKWIGIEKGYKVALRVAGKPGTMDPLYLFVTDLDLLTQATHVEIPAETDDIMQYVLPENVSRVDELLRETSTMSNLERYDRKLCVETGTYILVPGTGTRLPLCITNTPMLFSHPINCRIALGQTVDGSTGNDNLKVTPRNPPNDPDACVTANIPDEDPSIEPFINVKMKDWVFSRSRYWGEPIPLVERDGSFECIPDLPLETSSHHKETMPQWAGSSWHYLRFCDARNQEAPFDRRKAERWMPVDLYIGGTEHAVSHLLYARFWNKLLFDLGLSPVEEPFRKIVLHGIIRSPSFSIGSTPVDADKVTKHKGRYVLKHDLDTEVSVKLEKMSKSRNNIVSPDDIIAKFGADALRMHLLFLGPIHKDKVWSDSGLIGVARLLDRITAFFRTARVVDAAPKSDVVIDQYVARITRAIEEYSFNVAIADFFKLFDYIYDISNGRAIDRGVGGTYIKLLAPFAPHIAEDLWHILYPDRTGSVAYEPFPKA</sequence>
<organism evidence="14 15">
    <name type="scientific">Babesia bovis</name>
    <dbReference type="NCBI Taxonomy" id="5865"/>
    <lineage>
        <taxon>Eukaryota</taxon>
        <taxon>Sar</taxon>
        <taxon>Alveolata</taxon>
        <taxon>Apicomplexa</taxon>
        <taxon>Aconoidasida</taxon>
        <taxon>Piroplasmida</taxon>
        <taxon>Babesiidae</taxon>
        <taxon>Babesia</taxon>
    </lineage>
</organism>
<dbReference type="SUPFAM" id="SSF52374">
    <property type="entry name" value="Nucleotidylyl transferase"/>
    <property type="match status" value="1"/>
</dbReference>
<dbReference type="GO" id="GO:0005829">
    <property type="term" value="C:cytosol"/>
    <property type="evidence" value="ECO:0007669"/>
    <property type="project" value="TreeGrafter"/>
</dbReference>
<keyword evidence="15" id="KW-1185">Reference proteome</keyword>
<evidence type="ECO:0000256" key="4">
    <source>
        <dbReference type="ARBA" id="ARBA00022741"/>
    </source>
</evidence>
<keyword evidence="5 10" id="KW-0067">ATP-binding</keyword>
<dbReference type="GeneID" id="5477621"/>
<evidence type="ECO:0000256" key="8">
    <source>
        <dbReference type="ARBA" id="ARBA00030520"/>
    </source>
</evidence>
<reference evidence="15" key="2">
    <citation type="journal article" date="2020" name="Data Brief">
        <title>Transcriptome dataset of Babesia bovis life stages within vertebrate and invertebrate hosts.</title>
        <authorList>
            <person name="Ueti M.W."/>
            <person name="Johnson W.C."/>
            <person name="Kappmeyer L.S."/>
            <person name="Herndon D.R."/>
            <person name="Mousel M.R."/>
            <person name="Reif K.E."/>
            <person name="Taus N.S."/>
            <person name="Ifeonu O.O."/>
            <person name="Silva J.C."/>
            <person name="Suarez C.E."/>
            <person name="Brayton K.A."/>
        </authorList>
    </citation>
    <scope>NUCLEOTIDE SEQUENCE [LARGE SCALE GENOMIC DNA]</scope>
</reference>
<dbReference type="InterPro" id="IPR025709">
    <property type="entry name" value="Leu_tRNA-synth_edit"/>
</dbReference>
<dbReference type="Pfam" id="PF08264">
    <property type="entry name" value="Anticodon_1"/>
    <property type="match status" value="1"/>
</dbReference>
<keyword evidence="4 10" id="KW-0547">Nucleotide-binding</keyword>
<dbReference type="InParanoid" id="A7AVK8"/>
<name>A7AVK8_BABBO</name>
<dbReference type="FunFam" id="3.40.50.620:FF:000077">
    <property type="entry name" value="Leucine--tRNA ligase"/>
    <property type="match status" value="1"/>
</dbReference>
<dbReference type="eggNOG" id="KOG0435">
    <property type="taxonomic scope" value="Eukaryota"/>
</dbReference>
<dbReference type="FunCoup" id="A7AVK8">
    <property type="interactions" value="207"/>
</dbReference>
<dbReference type="InterPro" id="IPR013155">
    <property type="entry name" value="M/V/L/I-tRNA-synth_anticd-bd"/>
</dbReference>
<dbReference type="PRINTS" id="PR00985">
    <property type="entry name" value="TRNASYNTHLEU"/>
</dbReference>
<dbReference type="Gene3D" id="1.10.730.10">
    <property type="entry name" value="Isoleucyl-tRNA Synthetase, Domain 1"/>
    <property type="match status" value="1"/>
</dbReference>
<comment type="caution">
    <text evidence="14">The sequence shown here is derived from an EMBL/GenBank/DDBJ whole genome shotgun (WGS) entry which is preliminary data.</text>
</comment>
<evidence type="ECO:0000256" key="3">
    <source>
        <dbReference type="ARBA" id="ARBA00022598"/>
    </source>
</evidence>
<evidence type="ECO:0000256" key="6">
    <source>
        <dbReference type="ARBA" id="ARBA00022917"/>
    </source>
</evidence>
<feature type="domain" description="Leucyl-tRNA synthetase editing" evidence="13">
    <location>
        <begin position="298"/>
        <end position="403"/>
    </location>
</feature>
<dbReference type="PROSITE" id="PS00178">
    <property type="entry name" value="AA_TRNA_LIGASE_I"/>
    <property type="match status" value="1"/>
</dbReference>
<dbReference type="KEGG" id="bbo:BBOV_IV002370"/>
<feature type="domain" description="Methionyl/Valyl/Leucyl/Isoleucyl-tRNA synthetase anticodon-binding" evidence="12">
    <location>
        <begin position="700"/>
        <end position="781"/>
    </location>
</feature>
<comment type="similarity">
    <text evidence="1 10">Belongs to the class-I aminoacyl-tRNA synthetase family.</text>
</comment>
<dbReference type="InterPro" id="IPR002302">
    <property type="entry name" value="Leu-tRNA-ligase"/>
</dbReference>
<dbReference type="RefSeq" id="XP_001609402.1">
    <property type="nucleotide sequence ID" value="XM_001609352.1"/>
</dbReference>
<proteinExistence type="inferred from homology"/>
<dbReference type="InterPro" id="IPR009080">
    <property type="entry name" value="tRNAsynth_Ia_anticodon-bd"/>
</dbReference>
<evidence type="ECO:0000256" key="7">
    <source>
        <dbReference type="ARBA" id="ARBA00023146"/>
    </source>
</evidence>
<dbReference type="InterPro" id="IPR014729">
    <property type="entry name" value="Rossmann-like_a/b/a_fold"/>
</dbReference>
<dbReference type="FunFam" id="1.10.730.10:FF:000002">
    <property type="entry name" value="Leucine--tRNA ligase"/>
    <property type="match status" value="1"/>
</dbReference>
<evidence type="ECO:0000259" key="13">
    <source>
        <dbReference type="Pfam" id="PF13603"/>
    </source>
</evidence>
<dbReference type="AlphaFoldDB" id="A7AVK8"/>
<dbReference type="InterPro" id="IPR001412">
    <property type="entry name" value="aa-tRNA-synth_I_CS"/>
</dbReference>
<feature type="domain" description="Aminoacyl-tRNA synthetase class Ia" evidence="11">
    <location>
        <begin position="625"/>
        <end position="663"/>
    </location>
</feature>
<keyword evidence="7 10" id="KW-0030">Aminoacyl-tRNA synthetase</keyword>
<evidence type="ECO:0000313" key="15">
    <source>
        <dbReference type="Proteomes" id="UP000002173"/>
    </source>
</evidence>
<evidence type="ECO:0000259" key="12">
    <source>
        <dbReference type="Pfam" id="PF08264"/>
    </source>
</evidence>
<evidence type="ECO:0000256" key="9">
    <source>
        <dbReference type="ARBA" id="ARBA00047469"/>
    </source>
</evidence>
<feature type="domain" description="Aminoacyl-tRNA synthetase class Ia" evidence="11">
    <location>
        <begin position="80"/>
        <end position="290"/>
    </location>
</feature>
<dbReference type="PANTHER" id="PTHR43740:SF2">
    <property type="entry name" value="LEUCINE--TRNA LIGASE, MITOCHONDRIAL"/>
    <property type="match status" value="1"/>
</dbReference>
<dbReference type="Gene3D" id="3.40.50.620">
    <property type="entry name" value="HUPs"/>
    <property type="match status" value="3"/>
</dbReference>
<gene>
    <name evidence="14" type="ORF">BBOV_IV002370</name>
</gene>
<dbReference type="CDD" id="cd00812">
    <property type="entry name" value="LeuRS_core"/>
    <property type="match status" value="1"/>
</dbReference>
<evidence type="ECO:0000256" key="2">
    <source>
        <dbReference type="ARBA" id="ARBA00013164"/>
    </source>
</evidence>
<reference evidence="15" key="3">
    <citation type="journal article" date="2021" name="Int. J. Parasitol.">
        <title>Comparative analysis of gene expression between Babesia bovis blood stages and kinetes allowed by improved genome annotation.</title>
        <authorList>
            <person name="Ueti M.W."/>
            <person name="Johnson W.C."/>
            <person name="Kappmeyer L.S."/>
            <person name="Herndon D.R."/>
            <person name="Mousel M.R."/>
            <person name="Reif K.E."/>
            <person name="Taus N.S."/>
            <person name="Ifeonu O.O."/>
            <person name="Silva J.C."/>
            <person name="Suarez C.E."/>
            <person name="Brayton K.A."/>
        </authorList>
    </citation>
    <scope>NUCLEOTIDE SEQUENCE [LARGE SCALE GENOMIC DNA]</scope>
</reference>
<dbReference type="PANTHER" id="PTHR43740">
    <property type="entry name" value="LEUCYL-TRNA SYNTHETASE"/>
    <property type="match status" value="1"/>
</dbReference>
<dbReference type="SUPFAM" id="SSF47323">
    <property type="entry name" value="Anticodon-binding domain of a subclass of class I aminoacyl-tRNA synthetases"/>
    <property type="match status" value="1"/>
</dbReference>
<dbReference type="GO" id="GO:0006429">
    <property type="term" value="P:leucyl-tRNA aminoacylation"/>
    <property type="evidence" value="ECO:0007669"/>
    <property type="project" value="InterPro"/>
</dbReference>
<dbReference type="EMBL" id="AAXT01000004">
    <property type="protein sequence ID" value="EDO05834.1"/>
    <property type="molecule type" value="Genomic_DNA"/>
</dbReference>
<dbReference type="OMA" id="GIEHACM"/>
<dbReference type="GO" id="GO:0002161">
    <property type="term" value="F:aminoacyl-tRNA deacylase activity"/>
    <property type="evidence" value="ECO:0007669"/>
    <property type="project" value="InterPro"/>
</dbReference>